<dbReference type="AlphaFoldDB" id="A0A915IFZ0"/>
<organism evidence="1 2">
    <name type="scientific">Romanomermis culicivorax</name>
    <name type="common">Nematode worm</name>
    <dbReference type="NCBI Taxonomy" id="13658"/>
    <lineage>
        <taxon>Eukaryota</taxon>
        <taxon>Metazoa</taxon>
        <taxon>Ecdysozoa</taxon>
        <taxon>Nematoda</taxon>
        <taxon>Enoplea</taxon>
        <taxon>Dorylaimia</taxon>
        <taxon>Mermithida</taxon>
        <taxon>Mermithoidea</taxon>
        <taxon>Mermithidae</taxon>
        <taxon>Romanomermis</taxon>
    </lineage>
</organism>
<sequence>MNHYKFDFLFSTVSPPFFCACKQLPENTQKKHIRWRREPPSTFNITGSCRRPSLQLSIYSYPSRPKIDEKFVFFTLTNDGFMMQQLYKNVLTRYDDNVASDEP</sequence>
<protein>
    <submittedName>
        <fullName evidence="2">Uncharacterized protein</fullName>
    </submittedName>
</protein>
<reference evidence="2" key="1">
    <citation type="submission" date="2022-11" db="UniProtKB">
        <authorList>
            <consortium name="WormBaseParasite"/>
        </authorList>
    </citation>
    <scope>IDENTIFICATION</scope>
</reference>
<keyword evidence="1" id="KW-1185">Reference proteome</keyword>
<name>A0A915IFZ0_ROMCU</name>
<accession>A0A915IFZ0</accession>
<dbReference type="PROSITE" id="PS51257">
    <property type="entry name" value="PROKAR_LIPOPROTEIN"/>
    <property type="match status" value="1"/>
</dbReference>
<evidence type="ECO:0000313" key="2">
    <source>
        <dbReference type="WBParaSite" id="nRc.2.0.1.t12828-RA"/>
    </source>
</evidence>
<proteinExistence type="predicted"/>
<dbReference type="Proteomes" id="UP000887565">
    <property type="component" value="Unplaced"/>
</dbReference>
<evidence type="ECO:0000313" key="1">
    <source>
        <dbReference type="Proteomes" id="UP000887565"/>
    </source>
</evidence>
<dbReference type="WBParaSite" id="nRc.2.0.1.t12828-RA">
    <property type="protein sequence ID" value="nRc.2.0.1.t12828-RA"/>
    <property type="gene ID" value="nRc.2.0.1.g12828"/>
</dbReference>